<evidence type="ECO:0000313" key="1">
    <source>
        <dbReference type="EMBL" id="KAG5626320.1"/>
    </source>
</evidence>
<dbReference type="Proteomes" id="UP000824120">
    <property type="component" value="Chromosome 2"/>
</dbReference>
<protein>
    <submittedName>
        <fullName evidence="1">Uncharacterized protein</fullName>
    </submittedName>
</protein>
<sequence>MELTFETKGLLVAFLSLICYFQHHTLCNYVLAKVQKSPLKTFSDDILGFVAISVAAKSCVVRASRILIPIN</sequence>
<name>A0A9J6ANU4_SOLCO</name>
<evidence type="ECO:0000313" key="2">
    <source>
        <dbReference type="Proteomes" id="UP000824120"/>
    </source>
</evidence>
<comment type="caution">
    <text evidence="1">The sequence shown here is derived from an EMBL/GenBank/DDBJ whole genome shotgun (WGS) entry which is preliminary data.</text>
</comment>
<reference evidence="1 2" key="1">
    <citation type="submission" date="2020-09" db="EMBL/GenBank/DDBJ databases">
        <title>De no assembly of potato wild relative species, Solanum commersonii.</title>
        <authorList>
            <person name="Cho K."/>
        </authorList>
    </citation>
    <scope>NUCLEOTIDE SEQUENCE [LARGE SCALE GENOMIC DNA]</scope>
    <source>
        <strain evidence="1">LZ3.2</strain>
        <tissue evidence="1">Leaf</tissue>
    </source>
</reference>
<organism evidence="1 2">
    <name type="scientific">Solanum commersonii</name>
    <name type="common">Commerson's wild potato</name>
    <name type="synonym">Commerson's nightshade</name>
    <dbReference type="NCBI Taxonomy" id="4109"/>
    <lineage>
        <taxon>Eukaryota</taxon>
        <taxon>Viridiplantae</taxon>
        <taxon>Streptophyta</taxon>
        <taxon>Embryophyta</taxon>
        <taxon>Tracheophyta</taxon>
        <taxon>Spermatophyta</taxon>
        <taxon>Magnoliopsida</taxon>
        <taxon>eudicotyledons</taxon>
        <taxon>Gunneridae</taxon>
        <taxon>Pentapetalae</taxon>
        <taxon>asterids</taxon>
        <taxon>lamiids</taxon>
        <taxon>Solanales</taxon>
        <taxon>Solanaceae</taxon>
        <taxon>Solanoideae</taxon>
        <taxon>Solaneae</taxon>
        <taxon>Solanum</taxon>
    </lineage>
</organism>
<keyword evidence="2" id="KW-1185">Reference proteome</keyword>
<gene>
    <name evidence="1" type="ORF">H5410_011538</name>
</gene>
<dbReference type="AlphaFoldDB" id="A0A9J6ANU4"/>
<proteinExistence type="predicted"/>
<dbReference type="EMBL" id="JACXVP010000002">
    <property type="protein sequence ID" value="KAG5626320.1"/>
    <property type="molecule type" value="Genomic_DNA"/>
</dbReference>
<accession>A0A9J6ANU4</accession>